<proteinExistence type="inferred from homology"/>
<evidence type="ECO:0000256" key="3">
    <source>
        <dbReference type="ARBA" id="ARBA00022777"/>
    </source>
</evidence>
<dbReference type="GO" id="GO:0005737">
    <property type="term" value="C:cytoplasm"/>
    <property type="evidence" value="ECO:0007669"/>
    <property type="project" value="TreeGrafter"/>
</dbReference>
<gene>
    <name evidence="9" type="ORF">ACOF00016_LOCUS18929</name>
</gene>
<dbReference type="InterPro" id="IPR017441">
    <property type="entry name" value="Protein_kinase_ATP_BS"/>
</dbReference>
<evidence type="ECO:0000313" key="9">
    <source>
        <dbReference type="EMBL" id="CAE0422351.1"/>
    </source>
</evidence>
<evidence type="ECO:0000256" key="6">
    <source>
        <dbReference type="ARBA" id="ARBA00037982"/>
    </source>
</evidence>
<dbReference type="InterPro" id="IPR050339">
    <property type="entry name" value="CC_SR_Kinase"/>
</dbReference>
<dbReference type="SUPFAM" id="SSF56112">
    <property type="entry name" value="Protein kinase-like (PK-like)"/>
    <property type="match status" value="1"/>
</dbReference>
<feature type="binding site" evidence="7">
    <location>
        <position position="478"/>
    </location>
    <ligand>
        <name>ATP</name>
        <dbReference type="ChEBI" id="CHEBI:30616"/>
    </ligand>
</feature>
<dbReference type="GO" id="GO:0004694">
    <property type="term" value="F:eukaryotic translation initiation factor 2alpha kinase activity"/>
    <property type="evidence" value="ECO:0007669"/>
    <property type="project" value="TreeGrafter"/>
</dbReference>
<protein>
    <recommendedName>
        <fullName evidence="8">Protein kinase domain-containing protein</fullName>
    </recommendedName>
</protein>
<comment type="similarity">
    <text evidence="6">Belongs to the protein kinase superfamily. Ser/Thr protein kinase family. GCN2 subfamily.</text>
</comment>
<accession>A0A7S3PDP3</accession>
<sequence length="770" mass="87712">MSDTAVPEKQTIAFHWPDDTRSHEVLVRQSGIFDAILTTNLSQLLYSKRLVRSWGGNTEMKDSLYSWARKEDRRKNRRKSDAEAKERRVKDIYKKYAALSSEKEVTDDEGKNLFPQNIEACRQAFSLFATLAAAAEGGEEEMKRLSIFLRVVNKALFSYDIALKNFQKVFKELRAKFELHETGTPTARAGKEAHHAMIQRVLLSYVAMDVTHGQVDYKAVGKIVWTQTQTCLNRYKASKKKVPRALKPLLGVMIGCEDDADDNRKGIRMSPDSNIWLAPWDGEEHITNGKMGEEVALTFDFGTVLHSQAEVQEAFDKLCPDLTEERRAHHRSMLEKLLNDIKTDRAIKRAQTALETGTELTIRGSICPHQIVRTHFRVRTDHLAYCGGYGYMGRTLAPSKKAINTCFAYVRSHHPNGNQISEIELPDSKEFSTLSNDQRCLSGLYWKLKDVKGRHILGIGGYGVASVAKWQGEDVVFKVEAMAASGLVDYERSLDMMCIVHQNILPVLAYFPILPQEYTQDHKADRDKPFLFATIMPWCHGGDLEDYQKDLRKEYDSYKRLGRILPLLAQVLEVVEVLTKNGFVHRDIKPGNLFFLDKDRLHILVADFGVARHVVVGTKITAGVGTKIYWPPESEREGISRVDFESKHDLYSLCVIGVELMMGKFVSSDAQKKQYTATNIRKRYFQQKLKNTITNDKGVEVQTGVWKYAELLAQGLSEDKAVRPSVEHFRKCFDDVCDTYYAAFPDDWVSTEYSKRSMEARRRAKAVAQS</sequence>
<evidence type="ECO:0000256" key="4">
    <source>
        <dbReference type="ARBA" id="ARBA00022840"/>
    </source>
</evidence>
<dbReference type="PANTHER" id="PTHR11042:SF91">
    <property type="entry name" value="EUKARYOTIC TRANSLATION INITIATION FACTOR 2-ALPHA KINASE"/>
    <property type="match status" value="1"/>
</dbReference>
<organism evidence="9">
    <name type="scientific">Amphora coffeiformis</name>
    <dbReference type="NCBI Taxonomy" id="265554"/>
    <lineage>
        <taxon>Eukaryota</taxon>
        <taxon>Sar</taxon>
        <taxon>Stramenopiles</taxon>
        <taxon>Ochrophyta</taxon>
        <taxon>Bacillariophyta</taxon>
        <taxon>Bacillariophyceae</taxon>
        <taxon>Bacillariophycidae</taxon>
        <taxon>Thalassiophysales</taxon>
        <taxon>Catenulaceae</taxon>
        <taxon>Amphora</taxon>
    </lineage>
</organism>
<evidence type="ECO:0000256" key="2">
    <source>
        <dbReference type="ARBA" id="ARBA00022741"/>
    </source>
</evidence>
<feature type="domain" description="Protein kinase" evidence="8">
    <location>
        <begin position="451"/>
        <end position="741"/>
    </location>
</feature>
<keyword evidence="4 7" id="KW-0067">ATP-binding</keyword>
<keyword evidence="3" id="KW-0418">Kinase</keyword>
<evidence type="ECO:0000256" key="7">
    <source>
        <dbReference type="PROSITE-ProRule" id="PRU10141"/>
    </source>
</evidence>
<dbReference type="GO" id="GO:0005634">
    <property type="term" value="C:nucleus"/>
    <property type="evidence" value="ECO:0007669"/>
    <property type="project" value="TreeGrafter"/>
</dbReference>
<evidence type="ECO:0000256" key="1">
    <source>
        <dbReference type="ARBA" id="ARBA00022679"/>
    </source>
</evidence>
<dbReference type="PANTHER" id="PTHR11042">
    <property type="entry name" value="EUKARYOTIC TRANSLATION INITIATION FACTOR 2-ALPHA KINASE EIF2-ALPHA KINASE -RELATED"/>
    <property type="match status" value="1"/>
</dbReference>
<name>A0A7S3PDP3_9STRA</name>
<dbReference type="InterPro" id="IPR000719">
    <property type="entry name" value="Prot_kinase_dom"/>
</dbReference>
<reference evidence="9" key="1">
    <citation type="submission" date="2021-01" db="EMBL/GenBank/DDBJ databases">
        <authorList>
            <person name="Corre E."/>
            <person name="Pelletier E."/>
            <person name="Niang G."/>
            <person name="Scheremetjew M."/>
            <person name="Finn R."/>
            <person name="Kale V."/>
            <person name="Holt S."/>
            <person name="Cochrane G."/>
            <person name="Meng A."/>
            <person name="Brown T."/>
            <person name="Cohen L."/>
        </authorList>
    </citation>
    <scope>NUCLEOTIDE SEQUENCE</scope>
    <source>
        <strain evidence="9">CCMP127</strain>
    </source>
</reference>
<keyword evidence="1" id="KW-0808">Transferase</keyword>
<dbReference type="GO" id="GO:0005524">
    <property type="term" value="F:ATP binding"/>
    <property type="evidence" value="ECO:0007669"/>
    <property type="project" value="UniProtKB-UniRule"/>
</dbReference>
<dbReference type="Pfam" id="PF00069">
    <property type="entry name" value="Pkinase"/>
    <property type="match status" value="1"/>
</dbReference>
<dbReference type="SMART" id="SM00220">
    <property type="entry name" value="S_TKc"/>
    <property type="match status" value="1"/>
</dbReference>
<dbReference type="PROSITE" id="PS50011">
    <property type="entry name" value="PROTEIN_KINASE_DOM"/>
    <property type="match status" value="1"/>
</dbReference>
<keyword evidence="2 7" id="KW-0547">Nucleotide-binding</keyword>
<dbReference type="Gene3D" id="1.10.510.10">
    <property type="entry name" value="Transferase(Phosphotransferase) domain 1"/>
    <property type="match status" value="1"/>
</dbReference>
<dbReference type="PROSITE" id="PS00108">
    <property type="entry name" value="PROTEIN_KINASE_ST"/>
    <property type="match status" value="1"/>
</dbReference>
<evidence type="ECO:0000256" key="5">
    <source>
        <dbReference type="ARBA" id="ARBA00023193"/>
    </source>
</evidence>
<evidence type="ECO:0000259" key="8">
    <source>
        <dbReference type="PROSITE" id="PS50011"/>
    </source>
</evidence>
<dbReference type="AlphaFoldDB" id="A0A7S3PDP3"/>
<dbReference type="GO" id="GO:0017148">
    <property type="term" value="P:negative regulation of translation"/>
    <property type="evidence" value="ECO:0007669"/>
    <property type="project" value="UniProtKB-KW"/>
</dbReference>
<dbReference type="PROSITE" id="PS00107">
    <property type="entry name" value="PROTEIN_KINASE_ATP"/>
    <property type="match status" value="1"/>
</dbReference>
<keyword evidence="5" id="KW-0652">Protein synthesis inhibitor</keyword>
<dbReference type="InterPro" id="IPR011009">
    <property type="entry name" value="Kinase-like_dom_sf"/>
</dbReference>
<dbReference type="InterPro" id="IPR008271">
    <property type="entry name" value="Ser/Thr_kinase_AS"/>
</dbReference>
<dbReference type="EMBL" id="HBIM01025442">
    <property type="protein sequence ID" value="CAE0422351.1"/>
    <property type="molecule type" value="Transcribed_RNA"/>
</dbReference>